<evidence type="ECO:0000256" key="9">
    <source>
        <dbReference type="SAM" id="Phobius"/>
    </source>
</evidence>
<feature type="transmembrane region" description="Helical" evidence="9">
    <location>
        <begin position="146"/>
        <end position="163"/>
    </location>
</feature>
<dbReference type="PANTHER" id="PTHR24421">
    <property type="entry name" value="NITRATE/NITRITE SENSOR PROTEIN NARX-RELATED"/>
    <property type="match status" value="1"/>
</dbReference>
<dbReference type="InterPro" id="IPR011712">
    <property type="entry name" value="Sig_transdc_His_kin_sub3_dim/P"/>
</dbReference>
<evidence type="ECO:0000256" key="1">
    <source>
        <dbReference type="ARBA" id="ARBA00000085"/>
    </source>
</evidence>
<dbReference type="EC" id="2.7.13.3" evidence="2"/>
<dbReference type="SMART" id="SM00387">
    <property type="entry name" value="HATPase_c"/>
    <property type="match status" value="1"/>
</dbReference>
<evidence type="ECO:0000256" key="8">
    <source>
        <dbReference type="ARBA" id="ARBA00023012"/>
    </source>
</evidence>
<dbReference type="SUPFAM" id="SSF55874">
    <property type="entry name" value="ATPase domain of HSP90 chaperone/DNA topoisomerase II/histidine kinase"/>
    <property type="match status" value="1"/>
</dbReference>
<dbReference type="AlphaFoldDB" id="A0A9W6VSJ6"/>
<evidence type="ECO:0000256" key="6">
    <source>
        <dbReference type="ARBA" id="ARBA00022777"/>
    </source>
</evidence>
<sequence length="420" mass="44616">MRSDAYALRVTDDAALVGALIDAVLRAPARAGRRWRWQRGPVWPAVVTALLGAMAIGFSAGAIAIMIVSMHVNGNLAALLGLAQAVPLAGALRWPLGSWRIMALAMVAGNLSIGSTGGIWPWPVTTWLAMVVVLFQVGVCCERRTSAAAGMITAVIVVLPAVPVSKMPFWFALILCGIIGFILIFADALSGRYAAEARLAEQAALHERDRARQAVLEERARIARELHDVVAHHMSVIVLQSEAAPYKIHDLPDAALGTFGLIRDAAREALAETRRVVGLLREEDETAERLPQPGLDRLDELVERARHAGLDVDAGIDGMPRRLSAGVDLSAFRIVQEALSNACRYAPGSRVRVRVRYGARALTVSVSDDGSAGEVTSEPGGGHGLVGVRERVTMLGGTLTAGPAGDGFSVAAELPYARSE</sequence>
<keyword evidence="9" id="KW-1133">Transmembrane helix</keyword>
<evidence type="ECO:0000256" key="3">
    <source>
        <dbReference type="ARBA" id="ARBA00022553"/>
    </source>
</evidence>
<comment type="catalytic activity">
    <reaction evidence="1">
        <text>ATP + protein L-histidine = ADP + protein N-phospho-L-histidine.</text>
        <dbReference type="EC" id="2.7.13.3"/>
    </reaction>
</comment>
<evidence type="ECO:0000313" key="12">
    <source>
        <dbReference type="Proteomes" id="UP001165074"/>
    </source>
</evidence>
<organism evidence="11 12">
    <name type="scientific">Actinoallomurus iriomotensis</name>
    <dbReference type="NCBI Taxonomy" id="478107"/>
    <lineage>
        <taxon>Bacteria</taxon>
        <taxon>Bacillati</taxon>
        <taxon>Actinomycetota</taxon>
        <taxon>Actinomycetes</taxon>
        <taxon>Streptosporangiales</taxon>
        <taxon>Thermomonosporaceae</taxon>
        <taxon>Actinoallomurus</taxon>
    </lineage>
</organism>
<dbReference type="PANTHER" id="PTHR24421:SF10">
    <property type="entry name" value="NITRATE_NITRITE SENSOR PROTEIN NARQ"/>
    <property type="match status" value="1"/>
</dbReference>
<accession>A0A9W6VSJ6</accession>
<dbReference type="GO" id="GO:0000155">
    <property type="term" value="F:phosphorelay sensor kinase activity"/>
    <property type="evidence" value="ECO:0007669"/>
    <property type="project" value="InterPro"/>
</dbReference>
<feature type="transmembrane region" description="Helical" evidence="9">
    <location>
        <begin position="76"/>
        <end position="94"/>
    </location>
</feature>
<dbReference type="GO" id="GO:0005524">
    <property type="term" value="F:ATP binding"/>
    <property type="evidence" value="ECO:0007669"/>
    <property type="project" value="UniProtKB-KW"/>
</dbReference>
<keyword evidence="5" id="KW-0547">Nucleotide-binding</keyword>
<keyword evidence="12" id="KW-1185">Reference proteome</keyword>
<dbReference type="EMBL" id="BSTK01000002">
    <property type="protein sequence ID" value="GLY83438.1"/>
    <property type="molecule type" value="Genomic_DNA"/>
</dbReference>
<keyword evidence="9" id="KW-0472">Membrane</keyword>
<feature type="transmembrane region" description="Helical" evidence="9">
    <location>
        <begin position="42"/>
        <end position="70"/>
    </location>
</feature>
<reference evidence="11" key="1">
    <citation type="submission" date="2023-03" db="EMBL/GenBank/DDBJ databases">
        <title>Actinoallomurus iriomotensis NBRC 103684.</title>
        <authorList>
            <person name="Ichikawa N."/>
            <person name="Sato H."/>
            <person name="Tonouchi N."/>
        </authorList>
    </citation>
    <scope>NUCLEOTIDE SEQUENCE</scope>
    <source>
        <strain evidence="11">NBRC 103684</strain>
    </source>
</reference>
<dbReference type="GO" id="GO:0016020">
    <property type="term" value="C:membrane"/>
    <property type="evidence" value="ECO:0007669"/>
    <property type="project" value="InterPro"/>
</dbReference>
<name>A0A9W6VSJ6_9ACTN</name>
<evidence type="ECO:0000256" key="7">
    <source>
        <dbReference type="ARBA" id="ARBA00022840"/>
    </source>
</evidence>
<evidence type="ECO:0000313" key="11">
    <source>
        <dbReference type="EMBL" id="GLY83438.1"/>
    </source>
</evidence>
<evidence type="ECO:0000256" key="2">
    <source>
        <dbReference type="ARBA" id="ARBA00012438"/>
    </source>
</evidence>
<evidence type="ECO:0000256" key="5">
    <source>
        <dbReference type="ARBA" id="ARBA00022741"/>
    </source>
</evidence>
<dbReference type="GO" id="GO:0046983">
    <property type="term" value="F:protein dimerization activity"/>
    <property type="evidence" value="ECO:0007669"/>
    <property type="project" value="InterPro"/>
</dbReference>
<feature type="transmembrane region" description="Helical" evidence="9">
    <location>
        <begin position="169"/>
        <end position="189"/>
    </location>
</feature>
<feature type="domain" description="Histidine kinase/HSP90-like ATPase" evidence="10">
    <location>
        <begin position="326"/>
        <end position="418"/>
    </location>
</feature>
<evidence type="ECO:0000256" key="4">
    <source>
        <dbReference type="ARBA" id="ARBA00022679"/>
    </source>
</evidence>
<dbReference type="Gene3D" id="1.20.5.1930">
    <property type="match status" value="1"/>
</dbReference>
<keyword evidence="6 11" id="KW-0418">Kinase</keyword>
<comment type="caution">
    <text evidence="11">The sequence shown here is derived from an EMBL/GenBank/DDBJ whole genome shotgun (WGS) entry which is preliminary data.</text>
</comment>
<dbReference type="Proteomes" id="UP001165074">
    <property type="component" value="Unassembled WGS sequence"/>
</dbReference>
<gene>
    <name evidence="11" type="ORF">Airi02_013680</name>
</gene>
<dbReference type="InterPro" id="IPR036890">
    <property type="entry name" value="HATPase_C_sf"/>
</dbReference>
<feature type="transmembrane region" description="Helical" evidence="9">
    <location>
        <begin position="126"/>
        <end position="141"/>
    </location>
</feature>
<keyword evidence="9" id="KW-0812">Transmembrane</keyword>
<evidence type="ECO:0000259" key="10">
    <source>
        <dbReference type="SMART" id="SM00387"/>
    </source>
</evidence>
<keyword evidence="4" id="KW-0808">Transferase</keyword>
<keyword evidence="7" id="KW-0067">ATP-binding</keyword>
<keyword evidence="3" id="KW-0597">Phosphoprotein</keyword>
<dbReference type="Pfam" id="PF07730">
    <property type="entry name" value="HisKA_3"/>
    <property type="match status" value="1"/>
</dbReference>
<dbReference type="Gene3D" id="3.30.565.10">
    <property type="entry name" value="Histidine kinase-like ATPase, C-terminal domain"/>
    <property type="match status" value="1"/>
</dbReference>
<dbReference type="CDD" id="cd16917">
    <property type="entry name" value="HATPase_UhpB-NarQ-NarX-like"/>
    <property type="match status" value="1"/>
</dbReference>
<keyword evidence="8" id="KW-0902">Two-component regulatory system</keyword>
<dbReference type="InterPro" id="IPR003594">
    <property type="entry name" value="HATPase_dom"/>
</dbReference>
<proteinExistence type="predicted"/>
<dbReference type="InterPro" id="IPR050482">
    <property type="entry name" value="Sensor_HK_TwoCompSys"/>
</dbReference>
<protein>
    <recommendedName>
        <fullName evidence="2">histidine kinase</fullName>
        <ecNumber evidence="2">2.7.13.3</ecNumber>
    </recommendedName>
</protein>
<dbReference type="Pfam" id="PF02518">
    <property type="entry name" value="HATPase_c"/>
    <property type="match status" value="1"/>
</dbReference>